<accession>A0A8B8DYQ7</accession>
<dbReference type="OrthoDB" id="5948209at2759"/>
<feature type="domain" description="Integrase core" evidence="1">
    <location>
        <begin position="107"/>
        <end position="280"/>
    </location>
</feature>
<dbReference type="GeneID" id="111130525"/>
<reference evidence="3" key="1">
    <citation type="submission" date="2025-08" db="UniProtKB">
        <authorList>
            <consortium name="RefSeq"/>
        </authorList>
    </citation>
    <scope>IDENTIFICATION</scope>
    <source>
        <tissue evidence="3">Whole sample</tissue>
    </source>
</reference>
<evidence type="ECO:0000313" key="2">
    <source>
        <dbReference type="Proteomes" id="UP000694844"/>
    </source>
</evidence>
<evidence type="ECO:0000313" key="3">
    <source>
        <dbReference type="RefSeq" id="XP_022333382.1"/>
    </source>
</evidence>
<gene>
    <name evidence="3" type="primary">LOC111130525</name>
</gene>
<sequence>MGLTYKEIICFLGLHHRILISERTLKRKLASMNLYRRKNKTSLISVSEFLSKLIMADGMQSGYRWMYQRCLLAGYRVSRLTVSGLLSILDPEGVELRRRKRLRRRKYYAKGPNYLWHVDSYDKLKNYGICINGCIDGYSRKIIWCEATYSSSDPRIVAGHFISSVEKLGSCPRKVRGDRGTENKRIEEIQSVLTNHGSFIYGPSTGNQRIEAFWRHLRMECCQFWIEFFGYLRDVGHFTGDILDKNLVQFVFMEFVQKDIDDAVSVWNTHRIRPTRNGGPSGKPCILYCLPELEGTKDYSTQVDPDILGICRNRCLFNQNNPGDTDMLHLFKLLMEENELSSPGNVDEACDLYQTLRHLANYEIYNL</sequence>
<proteinExistence type="predicted"/>
<evidence type="ECO:0000259" key="1">
    <source>
        <dbReference type="Pfam" id="PF24764"/>
    </source>
</evidence>
<dbReference type="PANTHER" id="PTHR46791:SF13">
    <property type="entry name" value="CLR5 DOMAIN-CONTAINING PROTEIN"/>
    <property type="match status" value="1"/>
</dbReference>
<dbReference type="Proteomes" id="UP000694844">
    <property type="component" value="Chromosome 4"/>
</dbReference>
<organism evidence="2 3">
    <name type="scientific">Crassostrea virginica</name>
    <name type="common">Eastern oyster</name>
    <dbReference type="NCBI Taxonomy" id="6565"/>
    <lineage>
        <taxon>Eukaryota</taxon>
        <taxon>Metazoa</taxon>
        <taxon>Spiralia</taxon>
        <taxon>Lophotrochozoa</taxon>
        <taxon>Mollusca</taxon>
        <taxon>Bivalvia</taxon>
        <taxon>Autobranchia</taxon>
        <taxon>Pteriomorphia</taxon>
        <taxon>Ostreida</taxon>
        <taxon>Ostreoidea</taxon>
        <taxon>Ostreidae</taxon>
        <taxon>Crassostrea</taxon>
    </lineage>
</organism>
<dbReference type="KEGG" id="cvn:111130525"/>
<dbReference type="InterPro" id="IPR058913">
    <property type="entry name" value="Integrase_dom_put"/>
</dbReference>
<dbReference type="PANTHER" id="PTHR46791">
    <property type="entry name" value="EXPRESSED PROTEIN"/>
    <property type="match status" value="1"/>
</dbReference>
<dbReference type="AlphaFoldDB" id="A0A8B8DYQ7"/>
<keyword evidence="2" id="KW-1185">Reference proteome</keyword>
<name>A0A8B8DYQ7_CRAVI</name>
<dbReference type="Pfam" id="PF24764">
    <property type="entry name" value="rva_4"/>
    <property type="match status" value="1"/>
</dbReference>
<dbReference type="SUPFAM" id="SSF53098">
    <property type="entry name" value="Ribonuclease H-like"/>
    <property type="match status" value="1"/>
</dbReference>
<dbReference type="InterPro" id="IPR012337">
    <property type="entry name" value="RNaseH-like_sf"/>
</dbReference>
<protein>
    <submittedName>
        <fullName evidence="3">Uncharacterized protein LOC111130525</fullName>
    </submittedName>
</protein>
<dbReference type="RefSeq" id="XP_022333382.1">
    <property type="nucleotide sequence ID" value="XM_022477674.1"/>
</dbReference>